<gene>
    <name evidence="7" type="ORF">BDY21DRAFT_147546</name>
</gene>
<dbReference type="InterPro" id="IPR013177">
    <property type="entry name" value="Ribosomal_mS38_C"/>
</dbReference>
<dbReference type="Proteomes" id="UP000799766">
    <property type="component" value="Unassembled WGS sequence"/>
</dbReference>
<feature type="region of interest" description="Disordered" evidence="5">
    <location>
        <begin position="232"/>
        <end position="258"/>
    </location>
</feature>
<sequence length="365" mass="40059">MFSSSLGRVARSTGSITTPSSWAPRVPACTGASASAAARRPLSRKAHQRRYSSSKACPPGNSRGDNSGQQPAGNASANGATDDSSAKPSTSSRKRAAKAQPLAGMATLNLPSVPSTSHVDPSDIVLSSFFSMHRPISITMSVPPSSTEASFNRIFESSSPSPQRRSVGEVLETLTGALSSLEEGMQGRPAPGKGRKRRPLTVQIVADQDEHNEIVRNRDDGQAPSPEIHDVTAHGQPFQAPPVPRSRTIRGGGRPTKKTYSTTIVFTESRYPDGRVTVVAEPSPMKRLHKGEQNVVEPGVQKVQIRQPFLNRMRIRQQKWLDQRNQAGEYMAISVKRQRKMKMKKHKYKKLLKRTRNLRRKLDRT</sequence>
<accession>A0A6A6NNJ0</accession>
<evidence type="ECO:0000256" key="3">
    <source>
        <dbReference type="ARBA" id="ARBA00035647"/>
    </source>
</evidence>
<evidence type="ECO:0000256" key="2">
    <source>
        <dbReference type="ARBA" id="ARBA00023128"/>
    </source>
</evidence>
<evidence type="ECO:0000313" key="7">
    <source>
        <dbReference type="EMBL" id="KAF2452934.1"/>
    </source>
</evidence>
<protein>
    <recommendedName>
        <fullName evidence="4">Small ribosomal subunit protein mS38</fullName>
    </recommendedName>
</protein>
<feature type="region of interest" description="Disordered" evidence="5">
    <location>
        <begin position="1"/>
        <end position="103"/>
    </location>
</feature>
<dbReference type="PANTHER" id="PTHR32035:SF3">
    <property type="entry name" value="SMALL RIBOSOMAL SUBUNIT PROTEIN MS38"/>
    <property type="match status" value="1"/>
</dbReference>
<evidence type="ECO:0000256" key="4">
    <source>
        <dbReference type="ARBA" id="ARBA00035682"/>
    </source>
</evidence>
<feature type="compositionally biased region" description="Polar residues" evidence="5">
    <location>
        <begin position="63"/>
        <end position="91"/>
    </location>
</feature>
<evidence type="ECO:0000313" key="8">
    <source>
        <dbReference type="Proteomes" id="UP000799766"/>
    </source>
</evidence>
<keyword evidence="8" id="KW-1185">Reference proteome</keyword>
<proteinExistence type="inferred from homology"/>
<dbReference type="OrthoDB" id="5364404at2759"/>
<feature type="domain" description="Ribosomal protein mS38 C-terminal" evidence="6">
    <location>
        <begin position="331"/>
        <end position="364"/>
    </location>
</feature>
<name>A0A6A6NNJ0_9PEZI</name>
<comment type="subcellular location">
    <subcellularLocation>
        <location evidence="1">Mitochondrion</location>
    </subcellularLocation>
</comment>
<evidence type="ECO:0000259" key="6">
    <source>
        <dbReference type="SMART" id="SM01155"/>
    </source>
</evidence>
<evidence type="ECO:0000256" key="5">
    <source>
        <dbReference type="SAM" id="MobiDB-lite"/>
    </source>
</evidence>
<dbReference type="AlphaFoldDB" id="A0A6A6NNJ0"/>
<dbReference type="EMBL" id="MU001701">
    <property type="protein sequence ID" value="KAF2452934.1"/>
    <property type="molecule type" value="Genomic_DNA"/>
</dbReference>
<dbReference type="Pfam" id="PF08213">
    <property type="entry name" value="COX24_C"/>
    <property type="match status" value="1"/>
</dbReference>
<organism evidence="7 8">
    <name type="scientific">Lineolata rhizophorae</name>
    <dbReference type="NCBI Taxonomy" id="578093"/>
    <lineage>
        <taxon>Eukaryota</taxon>
        <taxon>Fungi</taxon>
        <taxon>Dikarya</taxon>
        <taxon>Ascomycota</taxon>
        <taxon>Pezizomycotina</taxon>
        <taxon>Dothideomycetes</taxon>
        <taxon>Dothideomycetes incertae sedis</taxon>
        <taxon>Lineolatales</taxon>
        <taxon>Lineolataceae</taxon>
        <taxon>Lineolata</taxon>
    </lineage>
</organism>
<dbReference type="GO" id="GO:0005739">
    <property type="term" value="C:mitochondrion"/>
    <property type="evidence" value="ECO:0007669"/>
    <property type="project" value="UniProtKB-SubCell"/>
</dbReference>
<feature type="compositionally biased region" description="Basic residues" evidence="5">
    <location>
        <begin position="41"/>
        <end position="52"/>
    </location>
</feature>
<dbReference type="SMART" id="SM01155">
    <property type="entry name" value="DUF1713"/>
    <property type="match status" value="1"/>
</dbReference>
<feature type="compositionally biased region" description="Polar residues" evidence="5">
    <location>
        <begin position="1"/>
        <end position="21"/>
    </location>
</feature>
<comment type="similarity">
    <text evidence="3">Belongs to the mitochondrion-specific ribosomal protein mS38 family.</text>
</comment>
<dbReference type="PANTHER" id="PTHR32035">
    <property type="entry name" value="AURORA KINASE A-INTERACTING PROTEIN"/>
    <property type="match status" value="1"/>
</dbReference>
<keyword evidence="2" id="KW-0496">Mitochondrion</keyword>
<evidence type="ECO:0000256" key="1">
    <source>
        <dbReference type="ARBA" id="ARBA00004173"/>
    </source>
</evidence>
<reference evidence="7" key="1">
    <citation type="journal article" date="2020" name="Stud. Mycol.">
        <title>101 Dothideomycetes genomes: a test case for predicting lifestyles and emergence of pathogens.</title>
        <authorList>
            <person name="Haridas S."/>
            <person name="Albert R."/>
            <person name="Binder M."/>
            <person name="Bloem J."/>
            <person name="Labutti K."/>
            <person name="Salamov A."/>
            <person name="Andreopoulos B."/>
            <person name="Baker S."/>
            <person name="Barry K."/>
            <person name="Bills G."/>
            <person name="Bluhm B."/>
            <person name="Cannon C."/>
            <person name="Castanera R."/>
            <person name="Culley D."/>
            <person name="Daum C."/>
            <person name="Ezra D."/>
            <person name="Gonzalez J."/>
            <person name="Henrissat B."/>
            <person name="Kuo A."/>
            <person name="Liang C."/>
            <person name="Lipzen A."/>
            <person name="Lutzoni F."/>
            <person name="Magnuson J."/>
            <person name="Mondo S."/>
            <person name="Nolan M."/>
            <person name="Ohm R."/>
            <person name="Pangilinan J."/>
            <person name="Park H.-J."/>
            <person name="Ramirez L."/>
            <person name="Alfaro M."/>
            <person name="Sun H."/>
            <person name="Tritt A."/>
            <person name="Yoshinaga Y."/>
            <person name="Zwiers L.-H."/>
            <person name="Turgeon B."/>
            <person name="Goodwin S."/>
            <person name="Spatafora J."/>
            <person name="Crous P."/>
            <person name="Grigoriev I."/>
        </authorList>
    </citation>
    <scope>NUCLEOTIDE SEQUENCE</scope>
    <source>
        <strain evidence="7">ATCC 16933</strain>
    </source>
</reference>